<dbReference type="AlphaFoldDB" id="A0A9X8DR08"/>
<reference evidence="2 3" key="1">
    <citation type="journal article" date="2018" name="J. Invertebr. Pathol.">
        <title>New genotyping method for the causative agent of crayfish plague (Aphanomyces astaci) based on whole genome data.</title>
        <authorList>
            <person name="Minardi D."/>
            <person name="Studholme D.J."/>
            <person name="van der Giezen M."/>
            <person name="Pretto T."/>
            <person name="Oidtmann B."/>
        </authorList>
    </citation>
    <scope>NUCLEOTIDE SEQUENCE [LARGE SCALE GENOMIC DNA]</scope>
    <source>
        <strain evidence="2 3">KB13</strain>
    </source>
</reference>
<feature type="compositionally biased region" description="Basic and acidic residues" evidence="1">
    <location>
        <begin position="156"/>
        <end position="166"/>
    </location>
</feature>
<evidence type="ECO:0000313" key="2">
    <source>
        <dbReference type="EMBL" id="RLO02002.1"/>
    </source>
</evidence>
<name>A0A9X8DR08_APHAT</name>
<proteinExistence type="predicted"/>
<feature type="region of interest" description="Disordered" evidence="1">
    <location>
        <begin position="147"/>
        <end position="168"/>
    </location>
</feature>
<evidence type="ECO:0000313" key="3">
    <source>
        <dbReference type="Proteomes" id="UP000275652"/>
    </source>
</evidence>
<dbReference type="Proteomes" id="UP000275652">
    <property type="component" value="Unassembled WGS sequence"/>
</dbReference>
<gene>
    <name evidence="2" type="ORF">DYB28_001056</name>
</gene>
<organism evidence="2 3">
    <name type="scientific">Aphanomyces astaci</name>
    <name type="common">Crayfish plague agent</name>
    <dbReference type="NCBI Taxonomy" id="112090"/>
    <lineage>
        <taxon>Eukaryota</taxon>
        <taxon>Sar</taxon>
        <taxon>Stramenopiles</taxon>
        <taxon>Oomycota</taxon>
        <taxon>Saprolegniomycetes</taxon>
        <taxon>Saprolegniales</taxon>
        <taxon>Verrucalvaceae</taxon>
        <taxon>Aphanomyces</taxon>
    </lineage>
</organism>
<dbReference type="EMBL" id="QUTI01034727">
    <property type="protein sequence ID" value="RLO02002.1"/>
    <property type="molecule type" value="Genomic_DNA"/>
</dbReference>
<accession>A0A9X8DR08</accession>
<protein>
    <submittedName>
        <fullName evidence="2">Uncharacterized protein</fullName>
    </submittedName>
</protein>
<sequence length="329" mass="37041">MQSYHTSWPMAALVTQLQLGPLARLTAQRAPLSVCIDPLSVECIAYWEIGKTSHGLTEEDWKDFFLRAKDCDPAEPKLTVDYLVAAVQPTAARACVKERMKLNENRGLKKDACDIKRWLADYIRRYGEFEALMATRHHHVQNVASCDQDPQGWKEPQGRGCRERRQGPKSNFTQEKCACFKCLHNVFKCPKLADCEAKLLMERARSICQVGNRRQDSRRCRGVPRECRDVRCSRSVCGWSGSVVPPTTLVKLKKLGRNVLVTKLKIPIKVKGFVGPAHSVTEEATMDLRFETDAGPLMLTNVKCWVSTGDIPANVGDILLSRAIMYCTS</sequence>
<comment type="caution">
    <text evidence="2">The sequence shown here is derived from an EMBL/GenBank/DDBJ whole genome shotgun (WGS) entry which is preliminary data.</text>
</comment>
<evidence type="ECO:0000256" key="1">
    <source>
        <dbReference type="SAM" id="MobiDB-lite"/>
    </source>
</evidence>